<dbReference type="InterPro" id="IPR026315">
    <property type="entry name" value="Oaf"/>
</dbReference>
<keyword evidence="3" id="KW-1185">Reference proteome</keyword>
<dbReference type="Pfam" id="PF22873">
    <property type="entry name" value="OAF_C"/>
    <property type="match status" value="1"/>
</dbReference>
<dbReference type="AlphaFoldDB" id="A0AAV8YSP5"/>
<dbReference type="Proteomes" id="UP001162162">
    <property type="component" value="Unassembled WGS sequence"/>
</dbReference>
<feature type="domain" description="Out at first C-terminal" evidence="1">
    <location>
        <begin position="43"/>
        <end position="111"/>
    </location>
</feature>
<evidence type="ECO:0000313" key="3">
    <source>
        <dbReference type="Proteomes" id="UP001162162"/>
    </source>
</evidence>
<dbReference type="EMBL" id="JAPWTK010000053">
    <property type="protein sequence ID" value="KAJ8953847.1"/>
    <property type="molecule type" value="Genomic_DNA"/>
</dbReference>
<sequence>MHRFVSGIPVTSYKPALKRFPTTGDRFLSNNEVSEGDSFLTDCTDMKNMWTPCECHLELCIGWYPCGLKYCKGKGQTKNSVMSYRCGIKTCRKCYLFAYYVSQKQQCLWDE</sequence>
<proteinExistence type="predicted"/>
<accession>A0AAV8YSP5</accession>
<dbReference type="PANTHER" id="PTHR13423">
    <property type="entry name" value="OUT AT FIRST"/>
    <property type="match status" value="1"/>
</dbReference>
<organism evidence="2 3">
    <name type="scientific">Aromia moschata</name>
    <dbReference type="NCBI Taxonomy" id="1265417"/>
    <lineage>
        <taxon>Eukaryota</taxon>
        <taxon>Metazoa</taxon>
        <taxon>Ecdysozoa</taxon>
        <taxon>Arthropoda</taxon>
        <taxon>Hexapoda</taxon>
        <taxon>Insecta</taxon>
        <taxon>Pterygota</taxon>
        <taxon>Neoptera</taxon>
        <taxon>Endopterygota</taxon>
        <taxon>Coleoptera</taxon>
        <taxon>Polyphaga</taxon>
        <taxon>Cucujiformia</taxon>
        <taxon>Chrysomeloidea</taxon>
        <taxon>Cerambycidae</taxon>
        <taxon>Cerambycinae</taxon>
        <taxon>Callichromatini</taxon>
        <taxon>Aromia</taxon>
    </lineage>
</organism>
<dbReference type="PANTHER" id="PTHR13423:SF2">
    <property type="entry name" value="OUT AT FIRST PROTEIN HOMOLOG"/>
    <property type="match status" value="1"/>
</dbReference>
<comment type="caution">
    <text evidence="2">The sequence shown here is derived from an EMBL/GenBank/DDBJ whole genome shotgun (WGS) entry which is preliminary data.</text>
</comment>
<dbReference type="InterPro" id="IPR053897">
    <property type="entry name" value="Oaf_C"/>
</dbReference>
<evidence type="ECO:0000313" key="2">
    <source>
        <dbReference type="EMBL" id="KAJ8953847.1"/>
    </source>
</evidence>
<evidence type="ECO:0000259" key="1">
    <source>
        <dbReference type="Pfam" id="PF22873"/>
    </source>
</evidence>
<gene>
    <name evidence="2" type="ORF">NQ318_006698</name>
</gene>
<reference evidence="2" key="1">
    <citation type="journal article" date="2023" name="Insect Mol. Biol.">
        <title>Genome sequencing provides insights into the evolution of gene families encoding plant cell wall-degrading enzymes in longhorned beetles.</title>
        <authorList>
            <person name="Shin N.R."/>
            <person name="Okamura Y."/>
            <person name="Kirsch R."/>
            <person name="Pauchet Y."/>
        </authorList>
    </citation>
    <scope>NUCLEOTIDE SEQUENCE</scope>
    <source>
        <strain evidence="2">AMC_N1</strain>
    </source>
</reference>
<name>A0AAV8YSP5_9CUCU</name>
<protein>
    <recommendedName>
        <fullName evidence="1">Out at first C-terminal domain-containing protein</fullName>
    </recommendedName>
</protein>